<dbReference type="PANTHER" id="PTHR30193">
    <property type="entry name" value="ABC TRANSPORTER PERMEASE PROTEIN"/>
    <property type="match status" value="1"/>
</dbReference>
<evidence type="ECO:0000256" key="7">
    <source>
        <dbReference type="RuleBase" id="RU363032"/>
    </source>
</evidence>
<evidence type="ECO:0000256" key="2">
    <source>
        <dbReference type="ARBA" id="ARBA00022448"/>
    </source>
</evidence>
<dbReference type="InterPro" id="IPR000515">
    <property type="entry name" value="MetI-like"/>
</dbReference>
<keyword evidence="5 7" id="KW-1133">Transmembrane helix</keyword>
<proteinExistence type="inferred from homology"/>
<feature type="transmembrane region" description="Helical" evidence="7">
    <location>
        <begin position="448"/>
        <end position="468"/>
    </location>
</feature>
<keyword evidence="3" id="KW-1003">Cell membrane</keyword>
<dbReference type="InterPro" id="IPR051393">
    <property type="entry name" value="ABC_transporter_permease"/>
</dbReference>
<reference evidence="9" key="1">
    <citation type="journal article" date="2020" name="mSystems">
        <title>Genome- and Community-Level Interaction Insights into Carbon Utilization and Element Cycling Functions of Hydrothermarchaeota in Hydrothermal Sediment.</title>
        <authorList>
            <person name="Zhou Z."/>
            <person name="Liu Y."/>
            <person name="Xu W."/>
            <person name="Pan J."/>
            <person name="Luo Z.H."/>
            <person name="Li M."/>
        </authorList>
    </citation>
    <scope>NUCLEOTIDE SEQUENCE [LARGE SCALE GENOMIC DNA]</scope>
    <source>
        <strain evidence="9">SpSt-642</strain>
    </source>
</reference>
<keyword evidence="4 7" id="KW-0812">Transmembrane</keyword>
<protein>
    <submittedName>
        <fullName evidence="9">Sugar ABC transporter permease</fullName>
    </submittedName>
</protein>
<comment type="caution">
    <text evidence="9">The sequence shown here is derived from an EMBL/GenBank/DDBJ whole genome shotgun (WGS) entry which is preliminary data.</text>
</comment>
<feature type="domain" description="ABC transmembrane type-1" evidence="8">
    <location>
        <begin position="245"/>
        <end position="464"/>
    </location>
</feature>
<dbReference type="PROSITE" id="PS50928">
    <property type="entry name" value="ABC_TM1"/>
    <property type="match status" value="1"/>
</dbReference>
<keyword evidence="6 7" id="KW-0472">Membrane</keyword>
<evidence type="ECO:0000256" key="1">
    <source>
        <dbReference type="ARBA" id="ARBA00004651"/>
    </source>
</evidence>
<evidence type="ECO:0000256" key="5">
    <source>
        <dbReference type="ARBA" id="ARBA00022989"/>
    </source>
</evidence>
<evidence type="ECO:0000259" key="8">
    <source>
        <dbReference type="PROSITE" id="PS50928"/>
    </source>
</evidence>
<dbReference type="CDD" id="cd06261">
    <property type="entry name" value="TM_PBP2"/>
    <property type="match status" value="1"/>
</dbReference>
<evidence type="ECO:0000256" key="4">
    <source>
        <dbReference type="ARBA" id="ARBA00022692"/>
    </source>
</evidence>
<sequence length="473" mass="54358">MYRKHLYPSKIGLILAFSSIFLYFFFNLWPLVFSIAMAFTNAREDNLFVNPGIISNYDNAINCVDYLKKEGFSSDVYRVFKNILINLNNTFNVLNNTIHVINSSYDLTLIGINLYKAYDESYRIQSRVKELNTVLNCSRYGFKTDVLIIEQSVLMDLDVISKKISEAVSSYTVLDRDSLLNVTYTTLRLLNRSIDYFLRAVKDYDGYLSSVKENLLRERDKLMLKFIGLNNFIELFKDPRFYYSLYKTLLFVATSVPLKVLVGFSLALLYSSNLIIGRKWLRGLMLTPWAIPILLSGLTWNFLFQPNGQLGRLFKLNIYTSEWHAFLVYNLFETWLAYPFIMTVTMGALSSIPRDVIEASYVDGANLWYRVRRVVFPLIARPLAVASILTTGASLQAFLVPLLINYGGPTGTVSVPGLGSRTGNLNELLILFGYNRATIDKEWGYASATYFAIVLIIMVYVAIWFNIYRRSRR</sequence>
<dbReference type="PANTHER" id="PTHR30193:SF37">
    <property type="entry name" value="INNER MEMBRANE ABC TRANSPORTER PERMEASE PROTEIN YCJO"/>
    <property type="match status" value="1"/>
</dbReference>
<dbReference type="AlphaFoldDB" id="A0A7C4D8G8"/>
<evidence type="ECO:0000256" key="6">
    <source>
        <dbReference type="ARBA" id="ARBA00023136"/>
    </source>
</evidence>
<organism evidence="9">
    <name type="scientific">Staphylothermus marinus</name>
    <dbReference type="NCBI Taxonomy" id="2280"/>
    <lineage>
        <taxon>Archaea</taxon>
        <taxon>Thermoproteota</taxon>
        <taxon>Thermoprotei</taxon>
        <taxon>Desulfurococcales</taxon>
        <taxon>Desulfurococcaceae</taxon>
        <taxon>Staphylothermus</taxon>
    </lineage>
</organism>
<dbReference type="Gene3D" id="1.10.3720.10">
    <property type="entry name" value="MetI-like"/>
    <property type="match status" value="1"/>
</dbReference>
<dbReference type="Pfam" id="PF00528">
    <property type="entry name" value="BPD_transp_1"/>
    <property type="match status" value="1"/>
</dbReference>
<feature type="transmembrane region" description="Helical" evidence="7">
    <location>
        <begin position="249"/>
        <end position="271"/>
    </location>
</feature>
<accession>A0A7C4D8G8</accession>
<evidence type="ECO:0000256" key="3">
    <source>
        <dbReference type="ARBA" id="ARBA00022475"/>
    </source>
</evidence>
<feature type="transmembrane region" description="Helical" evidence="7">
    <location>
        <begin position="283"/>
        <end position="303"/>
    </location>
</feature>
<dbReference type="EMBL" id="DTBJ01000057">
    <property type="protein sequence ID" value="HGM59242.1"/>
    <property type="molecule type" value="Genomic_DNA"/>
</dbReference>
<keyword evidence="2 7" id="KW-0813">Transport</keyword>
<comment type="similarity">
    <text evidence="7">Belongs to the binding-protein-dependent transport system permease family.</text>
</comment>
<feature type="transmembrane region" description="Helical" evidence="7">
    <location>
        <begin position="378"/>
        <end position="404"/>
    </location>
</feature>
<evidence type="ECO:0000313" key="9">
    <source>
        <dbReference type="EMBL" id="HGM59242.1"/>
    </source>
</evidence>
<dbReference type="SUPFAM" id="SSF161098">
    <property type="entry name" value="MetI-like"/>
    <property type="match status" value="1"/>
</dbReference>
<dbReference type="GO" id="GO:0055085">
    <property type="term" value="P:transmembrane transport"/>
    <property type="evidence" value="ECO:0007669"/>
    <property type="project" value="InterPro"/>
</dbReference>
<feature type="transmembrane region" description="Helical" evidence="7">
    <location>
        <begin position="12"/>
        <end position="39"/>
    </location>
</feature>
<gene>
    <name evidence="9" type="ORF">ENU14_06645</name>
</gene>
<dbReference type="InterPro" id="IPR035906">
    <property type="entry name" value="MetI-like_sf"/>
</dbReference>
<name>A0A7C4D8G8_STAMA</name>
<dbReference type="GO" id="GO:0005886">
    <property type="term" value="C:plasma membrane"/>
    <property type="evidence" value="ECO:0007669"/>
    <property type="project" value="UniProtKB-SubCell"/>
</dbReference>
<comment type="subcellular location">
    <subcellularLocation>
        <location evidence="1 7">Cell membrane</location>
        <topology evidence="1 7">Multi-pass membrane protein</topology>
    </subcellularLocation>
</comment>